<comment type="caution">
    <text evidence="2">The sequence shown here is derived from an EMBL/GenBank/DDBJ whole genome shotgun (WGS) entry which is preliminary data.</text>
</comment>
<evidence type="ECO:0000313" key="3">
    <source>
        <dbReference type="Proteomes" id="UP000194236"/>
    </source>
</evidence>
<organism evidence="2 3">
    <name type="scientific">Euroglyphus maynei</name>
    <name type="common">Mayne's house dust mite</name>
    <dbReference type="NCBI Taxonomy" id="6958"/>
    <lineage>
        <taxon>Eukaryota</taxon>
        <taxon>Metazoa</taxon>
        <taxon>Ecdysozoa</taxon>
        <taxon>Arthropoda</taxon>
        <taxon>Chelicerata</taxon>
        <taxon>Arachnida</taxon>
        <taxon>Acari</taxon>
        <taxon>Acariformes</taxon>
        <taxon>Sarcoptiformes</taxon>
        <taxon>Astigmata</taxon>
        <taxon>Psoroptidia</taxon>
        <taxon>Analgoidea</taxon>
        <taxon>Pyroglyphidae</taxon>
        <taxon>Pyroglyphinae</taxon>
        <taxon>Euroglyphus</taxon>
    </lineage>
</organism>
<feature type="compositionally biased region" description="Acidic residues" evidence="1">
    <location>
        <begin position="13"/>
        <end position="25"/>
    </location>
</feature>
<dbReference type="AlphaFoldDB" id="A0A1Y3B052"/>
<feature type="compositionally biased region" description="Low complexity" evidence="1">
    <location>
        <begin position="35"/>
        <end position="46"/>
    </location>
</feature>
<reference evidence="2 3" key="1">
    <citation type="submission" date="2017-03" db="EMBL/GenBank/DDBJ databases">
        <title>Genome Survey of Euroglyphus maynei.</title>
        <authorList>
            <person name="Arlian L.G."/>
            <person name="Morgan M.S."/>
            <person name="Rider S.D."/>
        </authorList>
    </citation>
    <scope>NUCLEOTIDE SEQUENCE [LARGE SCALE GENOMIC DNA]</scope>
    <source>
        <strain evidence="2">Arlian Lab</strain>
        <tissue evidence="2">Whole body</tissue>
    </source>
</reference>
<keyword evidence="3" id="KW-1185">Reference proteome</keyword>
<accession>A0A1Y3B052</accession>
<dbReference type="EMBL" id="MUJZ01051858">
    <property type="protein sequence ID" value="OTF73388.1"/>
    <property type="molecule type" value="Genomic_DNA"/>
</dbReference>
<feature type="compositionally biased region" description="Polar residues" evidence="1">
    <location>
        <begin position="115"/>
        <end position="148"/>
    </location>
</feature>
<name>A0A1Y3B052_EURMA</name>
<dbReference type="Proteomes" id="UP000194236">
    <property type="component" value="Unassembled WGS sequence"/>
</dbReference>
<feature type="region of interest" description="Disordered" evidence="1">
    <location>
        <begin position="1"/>
        <end position="148"/>
    </location>
</feature>
<sequence length="148" mass="16418">MRTIKRRRLENSNDVDIECNELEEDLPSKQSPINDQQQESSSPDDQNVYSVASPPSTTTTNETNNFKTPLPPVTNDHLGIRRKSNRILSLKLLNQNQQQQNSNLVTSSTSDHNDLQQAQNSECDQNNVSSVGPGQKPNQASDISSTAL</sequence>
<evidence type="ECO:0000256" key="1">
    <source>
        <dbReference type="SAM" id="MobiDB-lite"/>
    </source>
</evidence>
<proteinExistence type="predicted"/>
<gene>
    <name evidence="2" type="ORF">BLA29_009016</name>
</gene>
<feature type="compositionally biased region" description="Polar residues" evidence="1">
    <location>
        <begin position="47"/>
        <end position="56"/>
    </location>
</feature>
<feature type="compositionally biased region" description="Low complexity" evidence="1">
    <location>
        <begin position="88"/>
        <end position="110"/>
    </location>
</feature>
<protein>
    <submittedName>
        <fullName evidence="2">Uncharacterized protein</fullName>
    </submittedName>
</protein>
<evidence type="ECO:0000313" key="2">
    <source>
        <dbReference type="EMBL" id="OTF73388.1"/>
    </source>
</evidence>